<keyword evidence="1 2" id="KW-0175">Coiled coil</keyword>
<dbReference type="PROSITE" id="PS50913">
    <property type="entry name" value="GRIP"/>
    <property type="match status" value="1"/>
</dbReference>
<organism evidence="4 5">
    <name type="scientific">Glossina brevipalpis</name>
    <dbReference type="NCBI Taxonomy" id="37001"/>
    <lineage>
        <taxon>Eukaryota</taxon>
        <taxon>Metazoa</taxon>
        <taxon>Ecdysozoa</taxon>
        <taxon>Arthropoda</taxon>
        <taxon>Hexapoda</taxon>
        <taxon>Insecta</taxon>
        <taxon>Pterygota</taxon>
        <taxon>Neoptera</taxon>
        <taxon>Endopterygota</taxon>
        <taxon>Diptera</taxon>
        <taxon>Brachycera</taxon>
        <taxon>Muscomorpha</taxon>
        <taxon>Hippoboscoidea</taxon>
        <taxon>Glossinidae</taxon>
        <taxon>Glossina</taxon>
    </lineage>
</organism>
<evidence type="ECO:0000313" key="5">
    <source>
        <dbReference type="Proteomes" id="UP000091820"/>
    </source>
</evidence>
<accession>A0A1A9WV15</accession>
<feature type="domain" description="GRIP" evidence="3">
    <location>
        <begin position="540"/>
        <end position="589"/>
    </location>
</feature>
<dbReference type="SMART" id="SM00755">
    <property type="entry name" value="Grip"/>
    <property type="match status" value="1"/>
</dbReference>
<dbReference type="GO" id="GO:0005794">
    <property type="term" value="C:Golgi apparatus"/>
    <property type="evidence" value="ECO:0007669"/>
    <property type="project" value="TreeGrafter"/>
</dbReference>
<dbReference type="VEuPathDB" id="VectorBase:GBRI033527"/>
<reference evidence="4" key="2">
    <citation type="submission" date="2020-05" db="UniProtKB">
        <authorList>
            <consortium name="EnsemblMetazoa"/>
        </authorList>
    </citation>
    <scope>IDENTIFICATION</scope>
    <source>
        <strain evidence="4">IAEA</strain>
    </source>
</reference>
<proteinExistence type="predicted"/>
<feature type="coiled-coil region" evidence="2">
    <location>
        <begin position="407"/>
        <end position="500"/>
    </location>
</feature>
<dbReference type="EnsemblMetazoa" id="GBRI033527-RA">
    <property type="protein sequence ID" value="GBRI033527-PA"/>
    <property type="gene ID" value="GBRI033527"/>
</dbReference>
<dbReference type="Proteomes" id="UP000091820">
    <property type="component" value="Unassembled WGS sequence"/>
</dbReference>
<evidence type="ECO:0000256" key="1">
    <source>
        <dbReference type="ARBA" id="ARBA00023054"/>
    </source>
</evidence>
<evidence type="ECO:0000259" key="3">
    <source>
        <dbReference type="PROSITE" id="PS50913"/>
    </source>
</evidence>
<sequence length="615" mass="71645">MFASLKNKIKEETGSRLDAISTTSSVGANNFIPTPPHHRIMNHTNNNNRMRSVNSNDEQNEQLPFLRGQCQDLQNRLHSLQDEKSRVEKTNEILLESVKVAQTQKDLYYEEQEKIQNIQQNEIEKLRSLLAFREQEAVDFLSGLRQSQQQVENLTSELERLKHLELEVEDLKDEFEHFRHASQLDKNNLTTTLAAIKEENDHLKMRLQIVQQSRVDSLNVLSTDEKLSALVQERKLLEQHLEEAHLQLSDIKSSWSGQNLALETQVSRLSKQVAEETTEKRKIQKIRDDLGERVKQLEFELINVKDETRQRDVKIKLLEEEIDELNLTLKECREENEQQILFERKKSENLDKENSELRRKLENNDERFNGFAADSANTVKTLRQQIEEIQYSLTHEKDEKLIALLKNAEISQNLDIIRKELKSEQDETNELQEKNKQLDAELQTINVEWKRNKDSLEELQSIMQKNENKLKEIDDLHREISEKNKTIKILNQRLLDLKKTLQKEFCSIKISGGNCSCGMADTHIKDTGGNYHSPDVGNSVVMDEVNFKYLKHVIVKFLTSREVEARHLIRAVATLLKLTKEEEKLLHDTLTWKMSWFGSKPNHGSGQHAFSIPPS</sequence>
<keyword evidence="5" id="KW-1185">Reference proteome</keyword>
<dbReference type="Gene3D" id="1.10.220.60">
    <property type="entry name" value="GRIP domain"/>
    <property type="match status" value="1"/>
</dbReference>
<name>A0A1A9WV15_9MUSC</name>
<feature type="coiled-coil region" evidence="2">
    <location>
        <begin position="56"/>
        <end position="367"/>
    </location>
</feature>
<dbReference type="PANTHER" id="PTHR23157:SF24">
    <property type="entry name" value="GOLGIN SUBFAMILY A MEMBER 1"/>
    <property type="match status" value="1"/>
</dbReference>
<dbReference type="Pfam" id="PF01465">
    <property type="entry name" value="GRIP"/>
    <property type="match status" value="1"/>
</dbReference>
<dbReference type="STRING" id="37001.A0A1A9WV15"/>
<dbReference type="AlphaFoldDB" id="A0A1A9WV15"/>
<evidence type="ECO:0000256" key="2">
    <source>
        <dbReference type="SAM" id="Coils"/>
    </source>
</evidence>
<dbReference type="InterPro" id="IPR000237">
    <property type="entry name" value="GRIP_dom"/>
</dbReference>
<dbReference type="PANTHER" id="PTHR23157">
    <property type="entry name" value="GRIP AND COILED-COIL DOMAIN-CONTAINING PROTEIN 1"/>
    <property type="match status" value="1"/>
</dbReference>
<reference evidence="5" key="1">
    <citation type="submission" date="2014-03" db="EMBL/GenBank/DDBJ databases">
        <authorList>
            <person name="Aksoy S."/>
            <person name="Warren W."/>
            <person name="Wilson R.K."/>
        </authorList>
    </citation>
    <scope>NUCLEOTIDE SEQUENCE [LARGE SCALE GENOMIC DNA]</scope>
    <source>
        <strain evidence="5">IAEA</strain>
    </source>
</reference>
<dbReference type="InterPro" id="IPR051952">
    <property type="entry name" value="Golgi-autophagy_related"/>
</dbReference>
<protein>
    <recommendedName>
        <fullName evidence="3">GRIP domain-containing protein</fullName>
    </recommendedName>
</protein>
<evidence type="ECO:0000313" key="4">
    <source>
        <dbReference type="EnsemblMetazoa" id="GBRI033527-PA"/>
    </source>
</evidence>